<feature type="transmembrane region" description="Helical" evidence="8">
    <location>
        <begin position="9"/>
        <end position="30"/>
    </location>
</feature>
<evidence type="ECO:0000256" key="8">
    <source>
        <dbReference type="SAM" id="Phobius"/>
    </source>
</evidence>
<dbReference type="InterPro" id="IPR000917">
    <property type="entry name" value="Sulfatase_N"/>
</dbReference>
<organism evidence="11 12">
    <name type="scientific">Sulfurimonas sediminis</name>
    <dbReference type="NCBI Taxonomy" id="2590020"/>
    <lineage>
        <taxon>Bacteria</taxon>
        <taxon>Pseudomonadati</taxon>
        <taxon>Campylobacterota</taxon>
        <taxon>Epsilonproteobacteria</taxon>
        <taxon>Campylobacterales</taxon>
        <taxon>Sulfurimonadaceae</taxon>
        <taxon>Sulfurimonas</taxon>
    </lineage>
</organism>
<dbReference type="CDD" id="cd16017">
    <property type="entry name" value="LptA"/>
    <property type="match status" value="1"/>
</dbReference>
<evidence type="ECO:0000313" key="11">
    <source>
        <dbReference type="EMBL" id="QOP43473.1"/>
    </source>
</evidence>
<evidence type="ECO:0000256" key="2">
    <source>
        <dbReference type="ARBA" id="ARBA00022475"/>
    </source>
</evidence>
<dbReference type="SUPFAM" id="SSF53649">
    <property type="entry name" value="Alkaline phosphatase-like"/>
    <property type="match status" value="1"/>
</dbReference>
<dbReference type="GO" id="GO:0005886">
    <property type="term" value="C:plasma membrane"/>
    <property type="evidence" value="ECO:0007669"/>
    <property type="project" value="UniProtKB-SubCell"/>
</dbReference>
<keyword evidence="6 8" id="KW-1133">Transmembrane helix</keyword>
<feature type="domain" description="Sulfatase N-terminal" evidence="9">
    <location>
        <begin position="226"/>
        <end position="514"/>
    </location>
</feature>
<dbReference type="InterPro" id="IPR058130">
    <property type="entry name" value="PEA_transf_C"/>
</dbReference>
<dbReference type="InterPro" id="IPR012549">
    <property type="entry name" value="EptA-like_N"/>
</dbReference>
<evidence type="ECO:0000256" key="4">
    <source>
        <dbReference type="ARBA" id="ARBA00022679"/>
    </source>
</evidence>
<keyword evidence="4 11" id="KW-0808">Transferase</keyword>
<dbReference type="RefSeq" id="WP_193151758.1">
    <property type="nucleotide sequence ID" value="NZ_CP041235.1"/>
</dbReference>
<protein>
    <submittedName>
        <fullName evidence="11">Phosphoethanolamine--lipid A transferase</fullName>
    </submittedName>
</protein>
<dbReference type="Gene3D" id="3.40.720.10">
    <property type="entry name" value="Alkaline Phosphatase, subunit A"/>
    <property type="match status" value="1"/>
</dbReference>
<keyword evidence="2" id="KW-1003">Cell membrane</keyword>
<dbReference type="NCBIfam" id="NF028537">
    <property type="entry name" value="P_eth_NH2_trans"/>
    <property type="match status" value="1"/>
</dbReference>
<feature type="domain" description="Phosphoethanolamine transferase N-terminal" evidence="10">
    <location>
        <begin position="50"/>
        <end position="198"/>
    </location>
</feature>
<evidence type="ECO:0000259" key="9">
    <source>
        <dbReference type="Pfam" id="PF00884"/>
    </source>
</evidence>
<dbReference type="InterPro" id="IPR040423">
    <property type="entry name" value="PEA_transferase"/>
</dbReference>
<keyword evidence="12" id="KW-1185">Reference proteome</keyword>
<dbReference type="Pfam" id="PF00884">
    <property type="entry name" value="Sulfatase"/>
    <property type="match status" value="1"/>
</dbReference>
<accession>A0A7M1B167</accession>
<dbReference type="EMBL" id="CP041235">
    <property type="protein sequence ID" value="QOP43473.1"/>
    <property type="molecule type" value="Genomic_DNA"/>
</dbReference>
<evidence type="ECO:0000313" key="12">
    <source>
        <dbReference type="Proteomes" id="UP000593719"/>
    </source>
</evidence>
<dbReference type="GO" id="GO:0009244">
    <property type="term" value="P:lipopolysaccharide core region biosynthetic process"/>
    <property type="evidence" value="ECO:0007669"/>
    <property type="project" value="TreeGrafter"/>
</dbReference>
<evidence type="ECO:0000259" key="10">
    <source>
        <dbReference type="Pfam" id="PF08019"/>
    </source>
</evidence>
<feature type="transmembrane region" description="Helical" evidence="8">
    <location>
        <begin position="151"/>
        <end position="170"/>
    </location>
</feature>
<gene>
    <name evidence="11" type="ORF">FJR45_05710</name>
</gene>
<feature type="transmembrane region" description="Helical" evidence="8">
    <location>
        <begin position="42"/>
        <end position="63"/>
    </location>
</feature>
<dbReference type="PANTHER" id="PTHR30443:SF0">
    <property type="entry name" value="PHOSPHOETHANOLAMINE TRANSFERASE EPTA"/>
    <property type="match status" value="1"/>
</dbReference>
<comment type="subcellular location">
    <subcellularLocation>
        <location evidence="1">Cell inner membrane</location>
        <topology evidence="1">Multi-pass membrane protein</topology>
    </subcellularLocation>
</comment>
<evidence type="ECO:0000256" key="1">
    <source>
        <dbReference type="ARBA" id="ARBA00004429"/>
    </source>
</evidence>
<keyword evidence="3" id="KW-0997">Cell inner membrane</keyword>
<evidence type="ECO:0000256" key="3">
    <source>
        <dbReference type="ARBA" id="ARBA00022519"/>
    </source>
</evidence>
<dbReference type="AlphaFoldDB" id="A0A7M1B167"/>
<proteinExistence type="predicted"/>
<dbReference type="Proteomes" id="UP000593719">
    <property type="component" value="Chromosome"/>
</dbReference>
<keyword evidence="7 8" id="KW-0472">Membrane</keyword>
<keyword evidence="5 8" id="KW-0812">Transmembrane</keyword>
<dbReference type="InterPro" id="IPR017850">
    <property type="entry name" value="Alkaline_phosphatase_core_sf"/>
</dbReference>
<feature type="transmembrane region" description="Helical" evidence="8">
    <location>
        <begin position="111"/>
        <end position="131"/>
    </location>
</feature>
<sequence>MKKITQTQLIIYVSIFFVLFDNYSFFHNVLQVYPMNWHNAGFLISLVVVLVFFMIFLLSLFCYKYTLKPIIITLLLVSSLTNYFMNSYHVVIDASMIRNTLQTNMHESLDLVTLKQVLYFLFLGLLPSYFVYKAKIEYRPLKQELLARLKLIGVSLAIILASFFLFSKFYTSFVREHKPLRYSINPAYWMYSIGKYINLTFNSGPLVVKPIGLDAKVVNDDNRSKLVIMVVGEAARADHFSLNGYKRETNPLLAQDDIIDFPNFYSCGTSTAASVPCMFAKYGKSDYSYKKGISTENVLDVLKHTKDVAILWRDNNSDSKGVALRVPYEDYKTPKNNTICTDGECRDVGMLVGLDKFIQKNKGKNILIVLHQMGNHGPAYYKRYPKDFEKFTPTCKTNQLENCTQEEITNAYDNAILYTDYFLDQTIKFLKKYDKKYDTAMIYMSDHGESLGEGGVYLHGLPYFMAPDAQVHIGAVMWFGKNMAKRVNKEALEKRKDEKYTQDDLFHTLLGIFNVETKEYNKKLDILKNEH</sequence>
<evidence type="ECO:0000256" key="7">
    <source>
        <dbReference type="ARBA" id="ARBA00023136"/>
    </source>
</evidence>
<dbReference type="KEGG" id="ssei:FJR45_05710"/>
<feature type="transmembrane region" description="Helical" evidence="8">
    <location>
        <begin position="70"/>
        <end position="91"/>
    </location>
</feature>
<name>A0A7M1B167_9BACT</name>
<dbReference type="PANTHER" id="PTHR30443">
    <property type="entry name" value="INNER MEMBRANE PROTEIN"/>
    <property type="match status" value="1"/>
</dbReference>
<dbReference type="GO" id="GO:0016776">
    <property type="term" value="F:phosphotransferase activity, phosphate group as acceptor"/>
    <property type="evidence" value="ECO:0007669"/>
    <property type="project" value="TreeGrafter"/>
</dbReference>
<reference evidence="11 12" key="1">
    <citation type="submission" date="2019-06" db="EMBL/GenBank/DDBJ databases">
        <title>Sulfurimonas gotlandica sp. nov., a chemoautotrophic and psychrotolerant epsilonproteobacterium isolated from a pelagic redoxcline, and an emended description of the genus Sulfurimonas.</title>
        <authorList>
            <person name="Wang S."/>
            <person name="Jiang L."/>
            <person name="Shao Z."/>
        </authorList>
    </citation>
    <scope>NUCLEOTIDE SEQUENCE [LARGE SCALE GENOMIC DNA]</scope>
    <source>
        <strain evidence="11 12">S2-6</strain>
    </source>
</reference>
<dbReference type="Pfam" id="PF08019">
    <property type="entry name" value="EptA_B_N"/>
    <property type="match status" value="1"/>
</dbReference>
<evidence type="ECO:0000256" key="5">
    <source>
        <dbReference type="ARBA" id="ARBA00022692"/>
    </source>
</evidence>
<evidence type="ECO:0000256" key="6">
    <source>
        <dbReference type="ARBA" id="ARBA00022989"/>
    </source>
</evidence>